<dbReference type="AlphaFoldDB" id="A0A1J1J549"/>
<name>A0A1J1J549_9DIPT</name>
<accession>A0A1J1J549</accession>
<evidence type="ECO:0000313" key="1">
    <source>
        <dbReference type="EMBL" id="CRL07528.1"/>
    </source>
</evidence>
<dbReference type="Proteomes" id="UP000183832">
    <property type="component" value="Unassembled WGS sequence"/>
</dbReference>
<gene>
    <name evidence="1" type="ORF">CLUMA_CG020493</name>
</gene>
<proteinExistence type="predicted"/>
<reference evidence="1 2" key="1">
    <citation type="submission" date="2015-04" db="EMBL/GenBank/DDBJ databases">
        <authorList>
            <person name="Syromyatnikov M.Y."/>
            <person name="Popov V.N."/>
        </authorList>
    </citation>
    <scope>NUCLEOTIDE SEQUENCE [LARGE SCALE GENOMIC DNA]</scope>
</reference>
<sequence length="148" mass="17351">MLYQKHFALNFGAVTIYYRENFCIKGMLLCQERRFGPCSEIRLRSVSCSGTRSFSCSGTDLSFAERSVFVPEQVHGPLKVRFLFRDRKKVPDRSPDSRVDCIYNCLVMKPQIQKIFKPLNTYNQTFLPHNTMTSIRSLNQQQKFNRNH</sequence>
<keyword evidence="2" id="KW-1185">Reference proteome</keyword>
<protein>
    <submittedName>
        <fullName evidence="1">CLUMA_CG020493, isoform A</fullName>
    </submittedName>
</protein>
<dbReference type="EMBL" id="CVRI01000072">
    <property type="protein sequence ID" value="CRL07528.1"/>
    <property type="molecule type" value="Genomic_DNA"/>
</dbReference>
<evidence type="ECO:0000313" key="2">
    <source>
        <dbReference type="Proteomes" id="UP000183832"/>
    </source>
</evidence>
<organism evidence="1 2">
    <name type="scientific">Clunio marinus</name>
    <dbReference type="NCBI Taxonomy" id="568069"/>
    <lineage>
        <taxon>Eukaryota</taxon>
        <taxon>Metazoa</taxon>
        <taxon>Ecdysozoa</taxon>
        <taxon>Arthropoda</taxon>
        <taxon>Hexapoda</taxon>
        <taxon>Insecta</taxon>
        <taxon>Pterygota</taxon>
        <taxon>Neoptera</taxon>
        <taxon>Endopterygota</taxon>
        <taxon>Diptera</taxon>
        <taxon>Nematocera</taxon>
        <taxon>Chironomoidea</taxon>
        <taxon>Chironomidae</taxon>
        <taxon>Clunio</taxon>
    </lineage>
</organism>